<name>A0A168LWJ7_MUCCL</name>
<gene>
    <name evidence="2" type="ORF">MUCCIDRAFT_110921</name>
</gene>
<dbReference type="AlphaFoldDB" id="A0A168LWJ7"/>
<feature type="region of interest" description="Disordered" evidence="1">
    <location>
        <begin position="221"/>
        <end position="284"/>
    </location>
</feature>
<comment type="caution">
    <text evidence="2">The sequence shown here is derived from an EMBL/GenBank/DDBJ whole genome shotgun (WGS) entry which is preliminary data.</text>
</comment>
<feature type="region of interest" description="Disordered" evidence="1">
    <location>
        <begin position="159"/>
        <end position="184"/>
    </location>
</feature>
<dbReference type="EMBL" id="AMYB01000004">
    <property type="protein sequence ID" value="OAD04043.1"/>
    <property type="molecule type" value="Genomic_DNA"/>
</dbReference>
<evidence type="ECO:0000256" key="1">
    <source>
        <dbReference type="SAM" id="MobiDB-lite"/>
    </source>
</evidence>
<protein>
    <submittedName>
        <fullName evidence="2">Uncharacterized protein</fullName>
    </submittedName>
</protein>
<feature type="compositionally biased region" description="Low complexity" evidence="1">
    <location>
        <begin position="252"/>
        <end position="276"/>
    </location>
</feature>
<dbReference type="VEuPathDB" id="FungiDB:MUCCIDRAFT_110921"/>
<feature type="compositionally biased region" description="Acidic residues" evidence="1">
    <location>
        <begin position="165"/>
        <end position="175"/>
    </location>
</feature>
<keyword evidence="3" id="KW-1185">Reference proteome</keyword>
<reference evidence="2 3" key="1">
    <citation type="submission" date="2015-06" db="EMBL/GenBank/DDBJ databases">
        <title>Expansion of signal transduction pathways in fungi by whole-genome duplication.</title>
        <authorList>
            <consortium name="DOE Joint Genome Institute"/>
            <person name="Corrochano L.M."/>
            <person name="Kuo A."/>
            <person name="Marcet-Houben M."/>
            <person name="Polaino S."/>
            <person name="Salamov A."/>
            <person name="Villalobos J.M."/>
            <person name="Alvarez M.I."/>
            <person name="Avalos J."/>
            <person name="Benito E.P."/>
            <person name="Benoit I."/>
            <person name="Burger G."/>
            <person name="Camino L.P."/>
            <person name="Canovas D."/>
            <person name="Cerda-Olmedo E."/>
            <person name="Cheng J.-F."/>
            <person name="Dominguez A."/>
            <person name="Elias M."/>
            <person name="Eslava A.P."/>
            <person name="Glaser F."/>
            <person name="Grimwood J."/>
            <person name="Gutierrez G."/>
            <person name="Heitman J."/>
            <person name="Henrissat B."/>
            <person name="Iturriaga E.A."/>
            <person name="Lang B.F."/>
            <person name="Lavin J.L."/>
            <person name="Lee S."/>
            <person name="Li W."/>
            <person name="Lindquist E."/>
            <person name="Lopez-Garcia S."/>
            <person name="Luque E.M."/>
            <person name="Marcos A.T."/>
            <person name="Martin J."/>
            <person name="Mccluskey K."/>
            <person name="Medina H.R."/>
            <person name="Miralles-Duran A."/>
            <person name="Miyazaki A."/>
            <person name="Munoz-Torres E."/>
            <person name="Oguiza J.A."/>
            <person name="Ohm R."/>
            <person name="Olmedo M."/>
            <person name="Orejas M."/>
            <person name="Ortiz-Castellanos L."/>
            <person name="Pisabarro A.G."/>
            <person name="Rodriguez-Romero J."/>
            <person name="Ruiz-Herrera J."/>
            <person name="Ruiz-Vazquez R."/>
            <person name="Sanz C."/>
            <person name="Schackwitz W."/>
            <person name="Schmutz J."/>
            <person name="Shahriari M."/>
            <person name="Shelest E."/>
            <person name="Silva-Franco F."/>
            <person name="Soanes D."/>
            <person name="Syed K."/>
            <person name="Tagua V.G."/>
            <person name="Talbot N.J."/>
            <person name="Thon M."/>
            <person name="De Vries R.P."/>
            <person name="Wiebenga A."/>
            <person name="Yadav J.S."/>
            <person name="Braun E.L."/>
            <person name="Baker S."/>
            <person name="Garre V."/>
            <person name="Horwitz B."/>
            <person name="Torres-Martinez S."/>
            <person name="Idnurm A."/>
            <person name="Herrera-Estrella A."/>
            <person name="Gabaldon T."/>
            <person name="Grigoriev I.V."/>
        </authorList>
    </citation>
    <scope>NUCLEOTIDE SEQUENCE [LARGE SCALE GENOMIC DNA]</scope>
    <source>
        <strain evidence="2 3">CBS 277.49</strain>
    </source>
</reference>
<dbReference type="Proteomes" id="UP000077051">
    <property type="component" value="Unassembled WGS sequence"/>
</dbReference>
<proteinExistence type="predicted"/>
<sequence>MLMRHAIIKAIRLQLNLLSSSTQELQVKKCLRAICTSSRNDPLARQQAEVLLNGLETITADNRVDEVFLPKQRQLAVESRVSEELIYMQYSTKYVFANLGNFNFLSFCRKYKDFLVDKEECVRTLTKCLQIIEASPRNHQSVRDQARALLDNIETTTADARVDDNDISEEQEETIPELSPDSNDIPVGEIMLHESEEFLLEQKRQATEWFLQAKRAYAESLAANPKEPPQQREERKRKPVLTLLGGVPIPGQSQQQPSETSSTAATDSHASSSSSSPTQKKQKF</sequence>
<organism evidence="2 3">
    <name type="scientific">Mucor lusitanicus CBS 277.49</name>
    <dbReference type="NCBI Taxonomy" id="747725"/>
    <lineage>
        <taxon>Eukaryota</taxon>
        <taxon>Fungi</taxon>
        <taxon>Fungi incertae sedis</taxon>
        <taxon>Mucoromycota</taxon>
        <taxon>Mucoromycotina</taxon>
        <taxon>Mucoromycetes</taxon>
        <taxon>Mucorales</taxon>
        <taxon>Mucorineae</taxon>
        <taxon>Mucoraceae</taxon>
        <taxon>Mucor</taxon>
    </lineage>
</organism>
<evidence type="ECO:0000313" key="2">
    <source>
        <dbReference type="EMBL" id="OAD04043.1"/>
    </source>
</evidence>
<evidence type="ECO:0000313" key="3">
    <source>
        <dbReference type="Proteomes" id="UP000077051"/>
    </source>
</evidence>
<accession>A0A168LWJ7</accession>